<dbReference type="GO" id="GO:0000155">
    <property type="term" value="F:phosphorelay sensor kinase activity"/>
    <property type="evidence" value="ECO:0007669"/>
    <property type="project" value="InterPro"/>
</dbReference>
<comment type="catalytic activity">
    <reaction evidence="1">
        <text>ATP + protein L-histidine = ADP + protein N-phospho-L-histidine.</text>
        <dbReference type="EC" id="2.7.13.3"/>
    </reaction>
</comment>
<dbReference type="SUPFAM" id="SSF47384">
    <property type="entry name" value="Homodimeric domain of signal transducing histidine kinase"/>
    <property type="match status" value="1"/>
</dbReference>
<dbReference type="Gene3D" id="3.40.190.10">
    <property type="entry name" value="Periplasmic binding protein-like II"/>
    <property type="match status" value="2"/>
</dbReference>
<evidence type="ECO:0000256" key="2">
    <source>
        <dbReference type="ARBA" id="ARBA00012438"/>
    </source>
</evidence>
<dbReference type="Gene3D" id="1.10.287.130">
    <property type="match status" value="1"/>
</dbReference>
<evidence type="ECO:0000256" key="3">
    <source>
        <dbReference type="ARBA" id="ARBA00022553"/>
    </source>
</evidence>
<feature type="domain" description="Histidine kinase" evidence="15">
    <location>
        <begin position="571"/>
        <end position="792"/>
    </location>
</feature>
<dbReference type="InterPro" id="IPR011006">
    <property type="entry name" value="CheY-like_superfamily"/>
</dbReference>
<dbReference type="SUPFAM" id="SSF55785">
    <property type="entry name" value="PYP-like sensor domain (PAS domain)"/>
    <property type="match status" value="2"/>
</dbReference>
<dbReference type="InterPro" id="IPR000700">
    <property type="entry name" value="PAS-assoc_C"/>
</dbReference>
<keyword evidence="8" id="KW-0902">Two-component regulatory system</keyword>
<dbReference type="Gene3D" id="3.30.450.20">
    <property type="entry name" value="PAS domain"/>
    <property type="match status" value="2"/>
</dbReference>
<evidence type="ECO:0000256" key="6">
    <source>
        <dbReference type="ARBA" id="ARBA00022777"/>
    </source>
</evidence>
<keyword evidence="13" id="KW-0472">Membrane</keyword>
<dbReference type="CDD" id="cd00130">
    <property type="entry name" value="PAS"/>
    <property type="match status" value="2"/>
</dbReference>
<dbReference type="Gene3D" id="3.40.50.2300">
    <property type="match status" value="1"/>
</dbReference>
<dbReference type="SMART" id="SM00388">
    <property type="entry name" value="HisKA"/>
    <property type="match status" value="1"/>
</dbReference>
<dbReference type="AlphaFoldDB" id="B3E376"/>
<dbReference type="InterPro" id="IPR036097">
    <property type="entry name" value="HisK_dim/P_sf"/>
</dbReference>
<comment type="subunit">
    <text evidence="9">At low DSF concentrations, interacts with RpfF.</text>
</comment>
<keyword evidence="13" id="KW-0812">Transmembrane</keyword>
<protein>
    <recommendedName>
        <fullName evidence="10">Sensory/regulatory protein RpfC</fullName>
        <ecNumber evidence="2">2.7.13.3</ecNumber>
    </recommendedName>
</protein>
<dbReference type="Pfam" id="PF00512">
    <property type="entry name" value="HisKA"/>
    <property type="match status" value="1"/>
</dbReference>
<proteinExistence type="predicted"/>
<accession>B3E376</accession>
<keyword evidence="4 19" id="KW-0808">Transferase</keyword>
<dbReference type="FunFam" id="1.10.287.130:FF:000002">
    <property type="entry name" value="Two-component osmosensing histidine kinase"/>
    <property type="match status" value="1"/>
</dbReference>
<feature type="domain" description="PAC" evidence="18">
    <location>
        <begin position="383"/>
        <end position="434"/>
    </location>
</feature>
<evidence type="ECO:0000256" key="1">
    <source>
        <dbReference type="ARBA" id="ARBA00000085"/>
    </source>
</evidence>
<dbReference type="InterPro" id="IPR035965">
    <property type="entry name" value="PAS-like_dom_sf"/>
</dbReference>
<dbReference type="PROSITE" id="PS50110">
    <property type="entry name" value="RESPONSE_REGULATORY"/>
    <property type="match status" value="1"/>
</dbReference>
<dbReference type="CDD" id="cd01007">
    <property type="entry name" value="PBP2_BvgS_HisK_like"/>
    <property type="match status" value="1"/>
</dbReference>
<dbReference type="PROSITE" id="PS50113">
    <property type="entry name" value="PAC"/>
    <property type="match status" value="1"/>
</dbReference>
<gene>
    <name evidence="19" type="ordered locus">Glov_0560</name>
</gene>
<keyword evidence="5" id="KW-0547">Nucleotide-binding</keyword>
<keyword evidence="6 19" id="KW-0418">Kinase</keyword>
<dbReference type="Pfam" id="PF00497">
    <property type="entry name" value="SBP_bac_3"/>
    <property type="match status" value="1"/>
</dbReference>
<dbReference type="InterPro" id="IPR004358">
    <property type="entry name" value="Sig_transdc_His_kin-like_C"/>
</dbReference>
<dbReference type="PROSITE" id="PS50112">
    <property type="entry name" value="PAS"/>
    <property type="match status" value="2"/>
</dbReference>
<dbReference type="SMART" id="SM00062">
    <property type="entry name" value="PBPb"/>
    <property type="match status" value="1"/>
</dbReference>
<feature type="modified residue" description="4-aspartylphosphate" evidence="11">
    <location>
        <position position="866"/>
    </location>
</feature>
<dbReference type="SUPFAM" id="SSF55874">
    <property type="entry name" value="ATPase domain of HSP90 chaperone/DNA topoisomerase II/histidine kinase"/>
    <property type="match status" value="1"/>
</dbReference>
<dbReference type="InterPro" id="IPR003661">
    <property type="entry name" value="HisK_dim/P_dom"/>
</dbReference>
<feature type="chain" id="PRO_5002786095" description="Sensory/regulatory protein RpfC" evidence="14">
    <location>
        <begin position="25"/>
        <end position="940"/>
    </location>
</feature>
<dbReference type="PANTHER" id="PTHR45339:SF3">
    <property type="entry name" value="HISTIDINE KINASE"/>
    <property type="match status" value="1"/>
</dbReference>
<dbReference type="STRING" id="398767.Glov_0560"/>
<dbReference type="Pfam" id="PF13426">
    <property type="entry name" value="PAS_9"/>
    <property type="match status" value="2"/>
</dbReference>
<dbReference type="SUPFAM" id="SSF53850">
    <property type="entry name" value="Periplasmic binding protein-like II"/>
    <property type="match status" value="1"/>
</dbReference>
<evidence type="ECO:0000256" key="5">
    <source>
        <dbReference type="ARBA" id="ARBA00022741"/>
    </source>
</evidence>
<dbReference type="SMART" id="SM00091">
    <property type="entry name" value="PAS"/>
    <property type="match status" value="2"/>
</dbReference>
<dbReference type="FunFam" id="3.30.565.10:FF:000010">
    <property type="entry name" value="Sensor histidine kinase RcsC"/>
    <property type="match status" value="1"/>
</dbReference>
<dbReference type="SMART" id="SM00387">
    <property type="entry name" value="HATPase_c"/>
    <property type="match status" value="1"/>
</dbReference>
<evidence type="ECO:0000259" key="17">
    <source>
        <dbReference type="PROSITE" id="PS50112"/>
    </source>
</evidence>
<dbReference type="KEGG" id="glo:Glov_0560"/>
<evidence type="ECO:0000259" key="15">
    <source>
        <dbReference type="PROSITE" id="PS50109"/>
    </source>
</evidence>
<feature type="coiled-coil region" evidence="12">
    <location>
        <begin position="537"/>
        <end position="571"/>
    </location>
</feature>
<dbReference type="Pfam" id="PF02518">
    <property type="entry name" value="HATPase_c"/>
    <property type="match status" value="1"/>
</dbReference>
<keyword evidence="13" id="KW-1133">Transmembrane helix</keyword>
<dbReference type="SUPFAM" id="SSF52172">
    <property type="entry name" value="CheY-like"/>
    <property type="match status" value="1"/>
</dbReference>
<dbReference type="CDD" id="cd17546">
    <property type="entry name" value="REC_hyHK_CKI1_RcsC-like"/>
    <property type="match status" value="1"/>
</dbReference>
<evidence type="ECO:0000256" key="12">
    <source>
        <dbReference type="SAM" id="Coils"/>
    </source>
</evidence>
<feature type="transmembrane region" description="Helical" evidence="13">
    <location>
        <begin position="281"/>
        <end position="299"/>
    </location>
</feature>
<feature type="domain" description="Response regulatory" evidence="16">
    <location>
        <begin position="817"/>
        <end position="935"/>
    </location>
</feature>
<feature type="domain" description="PAS" evidence="17">
    <location>
        <begin position="309"/>
        <end position="360"/>
    </location>
</feature>
<dbReference type="InterPro" id="IPR003594">
    <property type="entry name" value="HATPase_dom"/>
</dbReference>
<dbReference type="EMBL" id="CP001089">
    <property type="protein sequence ID" value="ACD94288.1"/>
    <property type="molecule type" value="Genomic_DNA"/>
</dbReference>
<evidence type="ECO:0000256" key="10">
    <source>
        <dbReference type="ARBA" id="ARBA00068150"/>
    </source>
</evidence>
<sequence length="940" mass="105161">MKNRIRSLALPLLTVLLVLLLVCAAEKPAGAVPAGLALSDAEKSWLARHPIIHVGVMQDWPPMNYLDRNGTVQGIGADYLKTINRMLGGMLVPVPGPFRDNYEWLQKGQIDALMDITRTPERDALFDFTRPYISIPHVLVGRKSGGFYRQESDLTGKRIALEKGFNNVTYFRNNFPAVTVREYGSTAEALKAVARGEADAYAGNRAVVQHLLEKLELNGLMPMGTLIAPRSVLQFGVAKGQTELLGILDKALAAIPAGERSAIADRWIPNPYETRIDYRKLLLAALLVITLLAGLVLVTRRLNKRLQQQQDYWQALFEHNGTGNLIVSSERLMLKVNQQFCDLFGYREEELIGQSVRLLHLDQQHYEGWAPTFMSVRDGKTHLSAEYPMRHKDGSLFWCLFTGVRLQLPDGQRGVVWSAIDITERKQAEQTMALLNFALDTIHEAAYLVDETTRFIFVNQEACRSTGYSREELLTMKIGDVDAEFPEDQWPVFWQELIRRRAITFEGMHKDCSGRTYPVEITANYFEFDGQGYNLGLARDISERKKTEAVLQEAKERAEAASRAKTEFLANMSHEIRTPMNGIISMAHLLRMTELTSEQQEYLASLQISSKNLLALISDILDISKIEAGKLELEYADFSVRATIEEVVASQMPRITQKRLDICTELSDGLPEILLGDSLRFKQILLNLLGNAIKFTEQGGISIVAKPSARHDNQLIMRIMIADTGIGMSPEVLERVFSPFEQADSSTTRKYGGTGLGLSICRRLVELMGGRIWAASRPGSGSTFFVELPFVVREAPAGTALRLECRPEPVPEGRPLVVLLAEDNQINARSMSAILTRSGHRVVTVDDGQKAFEQWHSNRWDCILMDVQMPVMDGVEATRLIRQAEQASGSHTPVIALTAHAMQGDREWLMAEGFDGYVAKPVDVEQLFREIEQVTGGGRS</sequence>
<feature type="signal peptide" evidence="14">
    <location>
        <begin position="1"/>
        <end position="24"/>
    </location>
</feature>
<name>B3E376_TRIL1</name>
<reference evidence="19 20" key="1">
    <citation type="submission" date="2008-05" db="EMBL/GenBank/DDBJ databases">
        <title>Complete sequence of chromosome of Geobacter lovleyi SZ.</title>
        <authorList>
            <consortium name="US DOE Joint Genome Institute"/>
            <person name="Lucas S."/>
            <person name="Copeland A."/>
            <person name="Lapidus A."/>
            <person name="Glavina del Rio T."/>
            <person name="Dalin E."/>
            <person name="Tice H."/>
            <person name="Bruce D."/>
            <person name="Goodwin L."/>
            <person name="Pitluck S."/>
            <person name="Chertkov O."/>
            <person name="Meincke L."/>
            <person name="Brettin T."/>
            <person name="Detter J.C."/>
            <person name="Han C."/>
            <person name="Tapia R."/>
            <person name="Kuske C.R."/>
            <person name="Schmutz J."/>
            <person name="Larimer F."/>
            <person name="Land M."/>
            <person name="Hauser L."/>
            <person name="Kyrpides N."/>
            <person name="Mikhailova N."/>
            <person name="Sung Y."/>
            <person name="Fletcher K.E."/>
            <person name="Ritalahti K.M."/>
            <person name="Loeffler F.E."/>
            <person name="Richardson P."/>
        </authorList>
    </citation>
    <scope>NUCLEOTIDE SEQUENCE [LARGE SCALE GENOMIC DNA]</scope>
    <source>
        <strain evidence="20">ATCC BAA-1151 / DSM 17278 / SZ</strain>
    </source>
</reference>
<dbReference type="Gene3D" id="3.30.565.10">
    <property type="entry name" value="Histidine kinase-like ATPase, C-terminal domain"/>
    <property type="match status" value="1"/>
</dbReference>
<evidence type="ECO:0000256" key="14">
    <source>
        <dbReference type="SAM" id="SignalP"/>
    </source>
</evidence>
<dbReference type="InterPro" id="IPR001610">
    <property type="entry name" value="PAC"/>
</dbReference>
<dbReference type="InterPro" id="IPR001638">
    <property type="entry name" value="Solute-binding_3/MltF_N"/>
</dbReference>
<evidence type="ECO:0000259" key="16">
    <source>
        <dbReference type="PROSITE" id="PS50110"/>
    </source>
</evidence>
<evidence type="ECO:0000256" key="13">
    <source>
        <dbReference type="SAM" id="Phobius"/>
    </source>
</evidence>
<dbReference type="SMART" id="SM00086">
    <property type="entry name" value="PAC"/>
    <property type="match status" value="1"/>
</dbReference>
<evidence type="ECO:0000256" key="9">
    <source>
        <dbReference type="ARBA" id="ARBA00064003"/>
    </source>
</evidence>
<feature type="domain" description="PAS" evidence="17">
    <location>
        <begin position="431"/>
        <end position="474"/>
    </location>
</feature>
<dbReference type="GO" id="GO:0005524">
    <property type="term" value="F:ATP binding"/>
    <property type="evidence" value="ECO:0007669"/>
    <property type="project" value="UniProtKB-KW"/>
</dbReference>
<keyword evidence="14" id="KW-0732">Signal</keyword>
<evidence type="ECO:0000313" key="19">
    <source>
        <dbReference type="EMBL" id="ACD94288.1"/>
    </source>
</evidence>
<keyword evidence="3 11" id="KW-0597">Phosphoprotein</keyword>
<dbReference type="PANTHER" id="PTHR45339">
    <property type="entry name" value="HYBRID SIGNAL TRANSDUCTION HISTIDINE KINASE J"/>
    <property type="match status" value="1"/>
</dbReference>
<dbReference type="InterPro" id="IPR005467">
    <property type="entry name" value="His_kinase_dom"/>
</dbReference>
<evidence type="ECO:0000256" key="8">
    <source>
        <dbReference type="ARBA" id="ARBA00023012"/>
    </source>
</evidence>
<keyword evidence="7" id="KW-0067">ATP-binding</keyword>
<dbReference type="eggNOG" id="COG2205">
    <property type="taxonomic scope" value="Bacteria"/>
</dbReference>
<dbReference type="InterPro" id="IPR001789">
    <property type="entry name" value="Sig_transdc_resp-reg_receiver"/>
</dbReference>
<evidence type="ECO:0000256" key="7">
    <source>
        <dbReference type="ARBA" id="ARBA00022840"/>
    </source>
</evidence>
<dbReference type="InterPro" id="IPR000014">
    <property type="entry name" value="PAS"/>
</dbReference>
<dbReference type="InterPro" id="IPR036890">
    <property type="entry name" value="HATPase_C_sf"/>
</dbReference>
<evidence type="ECO:0000313" key="20">
    <source>
        <dbReference type="Proteomes" id="UP000002420"/>
    </source>
</evidence>
<dbReference type="SMART" id="SM00448">
    <property type="entry name" value="REC"/>
    <property type="match status" value="1"/>
</dbReference>
<keyword evidence="20" id="KW-1185">Reference proteome</keyword>
<dbReference type="Proteomes" id="UP000002420">
    <property type="component" value="Chromosome"/>
</dbReference>
<evidence type="ECO:0000259" key="18">
    <source>
        <dbReference type="PROSITE" id="PS50113"/>
    </source>
</evidence>
<dbReference type="RefSeq" id="WP_012468644.1">
    <property type="nucleotide sequence ID" value="NC_010814.1"/>
</dbReference>
<dbReference type="HOGENOM" id="CLU_000445_114_69_7"/>
<dbReference type="PRINTS" id="PR00344">
    <property type="entry name" value="BCTRLSENSOR"/>
</dbReference>
<evidence type="ECO:0000256" key="11">
    <source>
        <dbReference type="PROSITE-ProRule" id="PRU00169"/>
    </source>
</evidence>
<organism evidence="19 20">
    <name type="scientific">Trichlorobacter lovleyi (strain ATCC BAA-1151 / DSM 17278 / SZ)</name>
    <name type="common">Geobacter lovleyi</name>
    <dbReference type="NCBI Taxonomy" id="398767"/>
    <lineage>
        <taxon>Bacteria</taxon>
        <taxon>Pseudomonadati</taxon>
        <taxon>Thermodesulfobacteriota</taxon>
        <taxon>Desulfuromonadia</taxon>
        <taxon>Geobacterales</taxon>
        <taxon>Geobacteraceae</taxon>
        <taxon>Trichlorobacter</taxon>
    </lineage>
</organism>
<dbReference type="Pfam" id="PF00072">
    <property type="entry name" value="Response_reg"/>
    <property type="match status" value="1"/>
</dbReference>
<dbReference type="PROSITE" id="PS50109">
    <property type="entry name" value="HIS_KIN"/>
    <property type="match status" value="1"/>
</dbReference>
<evidence type="ECO:0000256" key="4">
    <source>
        <dbReference type="ARBA" id="ARBA00022679"/>
    </source>
</evidence>
<dbReference type="OrthoDB" id="5378360at2"/>
<keyword evidence="12" id="KW-0175">Coiled coil</keyword>
<dbReference type="EC" id="2.7.13.3" evidence="2"/>
<dbReference type="CDD" id="cd16922">
    <property type="entry name" value="HATPase_EvgS-ArcB-TorS-like"/>
    <property type="match status" value="1"/>
</dbReference>
<dbReference type="NCBIfam" id="TIGR00229">
    <property type="entry name" value="sensory_box"/>
    <property type="match status" value="2"/>
</dbReference>
<dbReference type="CDD" id="cd00082">
    <property type="entry name" value="HisKA"/>
    <property type="match status" value="1"/>
</dbReference>